<dbReference type="PRINTS" id="PR01755">
    <property type="entry name" value="SECFTRNLCASE"/>
</dbReference>
<evidence type="ECO:0000256" key="1">
    <source>
        <dbReference type="ARBA" id="ARBA00004651"/>
    </source>
</evidence>
<dbReference type="Pfam" id="PF07549">
    <property type="entry name" value="Sec_GG"/>
    <property type="match status" value="1"/>
</dbReference>
<reference evidence="11 12" key="1">
    <citation type="submission" date="2014-06" db="EMBL/GenBank/DDBJ databases">
        <title>Whole Genome Sequences of Three Symbiotic Endozoicomonas Bacteria.</title>
        <authorList>
            <person name="Neave M.J."/>
            <person name="Apprill A."/>
            <person name="Voolstra C.R."/>
        </authorList>
    </citation>
    <scope>NUCLEOTIDE SEQUENCE [LARGE SCALE GENOMIC DNA]</scope>
    <source>
        <strain evidence="11 12">LMG 24815</strain>
    </source>
</reference>
<name>A0A081NBA9_9GAMM</name>
<dbReference type="HAMAP" id="MF_01464_B">
    <property type="entry name" value="SecF_B"/>
    <property type="match status" value="1"/>
</dbReference>
<evidence type="ECO:0000256" key="8">
    <source>
        <dbReference type="ARBA" id="ARBA00023136"/>
    </source>
</evidence>
<dbReference type="InterPro" id="IPR055344">
    <property type="entry name" value="SecD_SecF_C_bact"/>
</dbReference>
<dbReference type="GO" id="GO:0005886">
    <property type="term" value="C:plasma membrane"/>
    <property type="evidence" value="ECO:0007669"/>
    <property type="project" value="UniProtKB-SubCell"/>
</dbReference>
<keyword evidence="8 9" id="KW-0472">Membrane</keyword>
<evidence type="ECO:0000313" key="12">
    <source>
        <dbReference type="Proteomes" id="UP000028006"/>
    </source>
</evidence>
<protein>
    <recommendedName>
        <fullName evidence="9">Protein-export membrane protein SecF</fullName>
    </recommendedName>
</protein>
<dbReference type="GO" id="GO:0006605">
    <property type="term" value="P:protein targeting"/>
    <property type="evidence" value="ECO:0007669"/>
    <property type="project" value="UniProtKB-UniRule"/>
</dbReference>
<evidence type="ECO:0000256" key="5">
    <source>
        <dbReference type="ARBA" id="ARBA00022927"/>
    </source>
</evidence>
<gene>
    <name evidence="9" type="primary">secF</name>
    <name evidence="11" type="ORF">GZ77_04030</name>
</gene>
<evidence type="ECO:0000256" key="4">
    <source>
        <dbReference type="ARBA" id="ARBA00022692"/>
    </source>
</evidence>
<feature type="transmembrane region" description="Helical" evidence="9">
    <location>
        <begin position="185"/>
        <end position="206"/>
    </location>
</feature>
<keyword evidence="6 9" id="KW-1133">Transmembrane helix</keyword>
<proteinExistence type="inferred from homology"/>
<evidence type="ECO:0000256" key="7">
    <source>
        <dbReference type="ARBA" id="ARBA00023010"/>
    </source>
</evidence>
<comment type="similarity">
    <text evidence="9">Belongs to the SecD/SecF family. SecF subfamily.</text>
</comment>
<feature type="transmembrane region" description="Helical" evidence="9">
    <location>
        <begin position="134"/>
        <end position="151"/>
    </location>
</feature>
<dbReference type="PANTHER" id="PTHR30081:SF8">
    <property type="entry name" value="PROTEIN TRANSLOCASE SUBUNIT SECF"/>
    <property type="match status" value="1"/>
</dbReference>
<evidence type="ECO:0000256" key="6">
    <source>
        <dbReference type="ARBA" id="ARBA00022989"/>
    </source>
</evidence>
<dbReference type="Gene3D" id="1.20.1640.10">
    <property type="entry name" value="Multidrug efflux transporter AcrB transmembrane domain"/>
    <property type="match status" value="1"/>
</dbReference>
<dbReference type="Proteomes" id="UP000028006">
    <property type="component" value="Unassembled WGS sequence"/>
</dbReference>
<dbReference type="InterPro" id="IPR005665">
    <property type="entry name" value="SecF_bac"/>
</dbReference>
<keyword evidence="5 9" id="KW-0653">Protein transport</keyword>
<feature type="transmembrane region" description="Helical" evidence="9">
    <location>
        <begin position="261"/>
        <end position="285"/>
    </location>
</feature>
<dbReference type="EMBL" id="JOKG01000001">
    <property type="protein sequence ID" value="KEQ15732.1"/>
    <property type="molecule type" value="Genomic_DNA"/>
</dbReference>
<feature type="transmembrane region" description="Helical" evidence="9">
    <location>
        <begin position="158"/>
        <end position="179"/>
    </location>
</feature>
<dbReference type="PANTHER" id="PTHR30081">
    <property type="entry name" value="PROTEIN-EXPORT MEMBRANE PROTEIN SEC"/>
    <property type="match status" value="1"/>
</dbReference>
<feature type="transmembrane region" description="Helical" evidence="9">
    <location>
        <begin position="12"/>
        <end position="35"/>
    </location>
</feature>
<keyword evidence="7 9" id="KW-0811">Translocation</keyword>
<dbReference type="eggNOG" id="COG0341">
    <property type="taxonomic scope" value="Bacteria"/>
</dbReference>
<comment type="caution">
    <text evidence="11">The sequence shown here is derived from an EMBL/GenBank/DDBJ whole genome shotgun (WGS) entry which is preliminary data.</text>
</comment>
<evidence type="ECO:0000259" key="10">
    <source>
        <dbReference type="Pfam" id="PF02355"/>
    </source>
</evidence>
<dbReference type="NCBIfam" id="TIGR00966">
    <property type="entry name" value="transloc_SecF"/>
    <property type="match status" value="1"/>
</dbReference>
<feature type="transmembrane region" description="Helical" evidence="9">
    <location>
        <begin position="237"/>
        <end position="255"/>
    </location>
</feature>
<dbReference type="GO" id="GO:0065002">
    <property type="term" value="P:intracellular protein transmembrane transport"/>
    <property type="evidence" value="ECO:0007669"/>
    <property type="project" value="UniProtKB-UniRule"/>
</dbReference>
<evidence type="ECO:0000256" key="2">
    <source>
        <dbReference type="ARBA" id="ARBA00022448"/>
    </source>
</evidence>
<keyword evidence="12" id="KW-1185">Reference proteome</keyword>
<dbReference type="InterPro" id="IPR048634">
    <property type="entry name" value="SecD_SecF_C"/>
</dbReference>
<comment type="subunit">
    <text evidence="9">Forms a complex with SecD. Part of the essential Sec protein translocation apparatus which comprises SecA, SecYEG and auxiliary proteins SecDF-YajC and YidC.</text>
</comment>
<dbReference type="GO" id="GO:0043952">
    <property type="term" value="P:protein transport by the Sec complex"/>
    <property type="evidence" value="ECO:0007669"/>
    <property type="project" value="UniProtKB-UniRule"/>
</dbReference>
<dbReference type="SUPFAM" id="SSF82866">
    <property type="entry name" value="Multidrug efflux transporter AcrB transmembrane domain"/>
    <property type="match status" value="1"/>
</dbReference>
<dbReference type="InterPro" id="IPR022813">
    <property type="entry name" value="SecD/SecF_arch_bac"/>
</dbReference>
<dbReference type="Pfam" id="PF02355">
    <property type="entry name" value="SecD_SecF_C"/>
    <property type="match status" value="1"/>
</dbReference>
<accession>A0A081NBA9</accession>
<dbReference type="NCBIfam" id="TIGR00916">
    <property type="entry name" value="2A0604s01"/>
    <property type="match status" value="1"/>
</dbReference>
<evidence type="ECO:0000256" key="3">
    <source>
        <dbReference type="ARBA" id="ARBA00022475"/>
    </source>
</evidence>
<dbReference type="GO" id="GO:0015450">
    <property type="term" value="F:protein-transporting ATPase activity"/>
    <property type="evidence" value="ECO:0007669"/>
    <property type="project" value="InterPro"/>
</dbReference>
<evidence type="ECO:0000313" key="11">
    <source>
        <dbReference type="EMBL" id="KEQ15732.1"/>
    </source>
</evidence>
<evidence type="ECO:0000256" key="9">
    <source>
        <dbReference type="HAMAP-Rule" id="MF_01464"/>
    </source>
</evidence>
<dbReference type="InterPro" id="IPR022645">
    <property type="entry name" value="SecD/SecF_bac"/>
</dbReference>
<feature type="domain" description="Protein export membrane protein SecD/SecF C-terminal" evidence="10">
    <location>
        <begin position="109"/>
        <end position="288"/>
    </location>
</feature>
<keyword evidence="2 9" id="KW-0813">Transport</keyword>
<keyword evidence="4 9" id="KW-0812">Transmembrane</keyword>
<comment type="subcellular location">
    <subcellularLocation>
        <location evidence="1 9">Cell membrane</location>
        <topology evidence="1 9">Multi-pass membrane protein</topology>
    </subcellularLocation>
</comment>
<organism evidence="11 12">
    <name type="scientific">Endozoicomonas montiporae</name>
    <dbReference type="NCBI Taxonomy" id="1027273"/>
    <lineage>
        <taxon>Bacteria</taxon>
        <taxon>Pseudomonadati</taxon>
        <taxon>Pseudomonadota</taxon>
        <taxon>Gammaproteobacteria</taxon>
        <taxon>Oceanospirillales</taxon>
        <taxon>Endozoicomonadaceae</taxon>
        <taxon>Endozoicomonas</taxon>
    </lineage>
</organism>
<dbReference type="InterPro" id="IPR022646">
    <property type="entry name" value="SecD/SecF_CS"/>
</dbReference>
<sequence>MTDKTDEKIINFMRLRFIATILSVVLVAGSIVSLATKGLSWGLDFTGGTLIELVYDNPVSTEEIREQLVDSGYTDAVVQEFGSAQDILVRMPGEDPGLARVLSELLNDQYDGVVEVKRVEFVGPQVGEQLREQGGLGMLLALGMVMLYIAFRFQFKFSVGAVLALAHDSIIAMGLFSVLGIQFDLTVLAAILALVGYSLNDTIIVYDRVRENFRKRRKGSPVEIINVSLTQTLGRTLATSGTTLMVLMALFLFGGEMINGFATMLIAGVLVGTYSSIYIASNLLLYMNISREDLVVPVKEDEVDERP</sequence>
<keyword evidence="3 9" id="KW-1003">Cell membrane</keyword>
<comment type="function">
    <text evidence="9">Part of the Sec protein translocase complex. Interacts with the SecYEG preprotein conducting channel. SecDF uses the proton motive force (PMF) to complete protein translocation after the ATP-dependent function of SecA.</text>
</comment>
<dbReference type="AlphaFoldDB" id="A0A081NBA9"/>
<dbReference type="RefSeq" id="WP_034873018.1">
    <property type="nucleotide sequence ID" value="NZ_JOKG01000001.1"/>
</dbReference>